<keyword evidence="2" id="KW-1185">Reference proteome</keyword>
<organism evidence="1 2">
    <name type="scientific">Caenorhabditis japonica</name>
    <dbReference type="NCBI Taxonomy" id="281687"/>
    <lineage>
        <taxon>Eukaryota</taxon>
        <taxon>Metazoa</taxon>
        <taxon>Ecdysozoa</taxon>
        <taxon>Nematoda</taxon>
        <taxon>Chromadorea</taxon>
        <taxon>Rhabditida</taxon>
        <taxon>Rhabditina</taxon>
        <taxon>Rhabditomorpha</taxon>
        <taxon>Rhabditoidea</taxon>
        <taxon>Rhabditidae</taxon>
        <taxon>Peloderinae</taxon>
        <taxon>Caenorhabditis</taxon>
    </lineage>
</organism>
<name>A0A8R1ED22_CAEJA</name>
<dbReference type="EnsemblMetazoa" id="CJA31311c.1">
    <property type="protein sequence ID" value="CJA31311c.1"/>
    <property type="gene ID" value="WBGene00207158"/>
</dbReference>
<evidence type="ECO:0000313" key="2">
    <source>
        <dbReference type="Proteomes" id="UP000005237"/>
    </source>
</evidence>
<evidence type="ECO:0000313" key="1">
    <source>
        <dbReference type="EnsemblMetazoa" id="CJA31311c.1"/>
    </source>
</evidence>
<accession>A0A8R1ED22</accession>
<dbReference type="Proteomes" id="UP000005237">
    <property type="component" value="Unassembled WGS sequence"/>
</dbReference>
<dbReference type="AlphaFoldDB" id="A0A8R1ED22"/>
<proteinExistence type="predicted"/>
<reference evidence="1" key="2">
    <citation type="submission" date="2022-06" db="UniProtKB">
        <authorList>
            <consortium name="EnsemblMetazoa"/>
        </authorList>
    </citation>
    <scope>IDENTIFICATION</scope>
    <source>
        <strain evidence="1">DF5081</strain>
    </source>
</reference>
<protein>
    <submittedName>
        <fullName evidence="1">Uncharacterized protein</fullName>
    </submittedName>
</protein>
<reference evidence="2" key="1">
    <citation type="submission" date="2010-08" db="EMBL/GenBank/DDBJ databases">
        <authorList>
            <consortium name="Caenorhabditis japonica Sequencing Consortium"/>
            <person name="Wilson R.K."/>
        </authorList>
    </citation>
    <scope>NUCLEOTIDE SEQUENCE [LARGE SCALE GENOMIC DNA]</scope>
    <source>
        <strain evidence="2">DF5081</strain>
    </source>
</reference>
<sequence length="137" mass="16111">MSFGIFIKKEKDFAQTEEMLTQYRNLLKMMKRIISDCVALRMLTNETIYRVGEKTVKECRKSLKKVVAHGVCTYNASYNQMKPVFENMTVMISIKMHASKAEDKIDEWLQRTPTPTMRQNPKPVLHRVGDNEWEIHI</sequence>